<dbReference type="AlphaFoldDB" id="A0A0J6EI33"/>
<dbReference type="RefSeq" id="WP_048353983.1">
    <property type="nucleotide sequence ID" value="NZ_CP023481.1"/>
</dbReference>
<protein>
    <submittedName>
        <fullName evidence="2">DUF3212 family protein</fullName>
    </submittedName>
</protein>
<dbReference type="Proteomes" id="UP000036168">
    <property type="component" value="Unassembled WGS sequence"/>
</dbReference>
<comment type="caution">
    <text evidence="1">The sequence shown here is derived from an EMBL/GenBank/DDBJ whole genome shotgun (WGS) entry which is preliminary data.</text>
</comment>
<sequence>MNYFSPEQQYNAWIISDLLKQIFLLEGHEDSDTHLFETFAAQRFGINVDFIFSIIMNIGDPEERTAGSTEDILASYLFTLLPFVTKDMLNDSMENANQYLLNTRDADVYHLFLPESVLHQTLNP</sequence>
<evidence type="ECO:0000313" key="1">
    <source>
        <dbReference type="EMBL" id="KRT93572.1"/>
    </source>
</evidence>
<organism evidence="1 3">
    <name type="scientific">Bacillus glycinifermentans</name>
    <dbReference type="NCBI Taxonomy" id="1664069"/>
    <lineage>
        <taxon>Bacteria</taxon>
        <taxon>Bacillati</taxon>
        <taxon>Bacillota</taxon>
        <taxon>Bacilli</taxon>
        <taxon>Bacillales</taxon>
        <taxon>Bacillaceae</taxon>
        <taxon>Bacillus</taxon>
    </lineage>
</organism>
<evidence type="ECO:0000313" key="4">
    <source>
        <dbReference type="Proteomes" id="UP001341297"/>
    </source>
</evidence>
<gene>
    <name evidence="1" type="ORF">AB447_217355</name>
    <name evidence="2" type="ORF">P8828_14505</name>
</gene>
<proteinExistence type="predicted"/>
<reference evidence="1 3" key="1">
    <citation type="journal article" date="2015" name="Int. J. Syst. Evol. Microbiol.">
        <title>Bacillus glycinifermentans sp. nov., isolated from fermented soybean paste.</title>
        <authorList>
            <person name="Kim S.J."/>
            <person name="Dunlap C.A."/>
            <person name="Kwon S.W."/>
            <person name="Rooney A.P."/>
        </authorList>
    </citation>
    <scope>NUCLEOTIDE SEQUENCE [LARGE SCALE GENOMIC DNA]</scope>
    <source>
        <strain evidence="1 3">GO-13</strain>
    </source>
</reference>
<evidence type="ECO:0000313" key="3">
    <source>
        <dbReference type="Proteomes" id="UP000036168"/>
    </source>
</evidence>
<dbReference type="EMBL" id="LECW02000020">
    <property type="protein sequence ID" value="KRT93572.1"/>
    <property type="molecule type" value="Genomic_DNA"/>
</dbReference>
<dbReference type="InterPro" id="IPR038074">
    <property type="entry name" value="YfmB_sf"/>
</dbReference>
<dbReference type="Gene3D" id="1.10.8.570">
    <property type="entry name" value="Hypothetical protein YfmB"/>
    <property type="match status" value="1"/>
</dbReference>
<evidence type="ECO:0000313" key="2">
    <source>
        <dbReference type="EMBL" id="MEC0486018.1"/>
    </source>
</evidence>
<dbReference type="Proteomes" id="UP001341297">
    <property type="component" value="Unassembled WGS sequence"/>
</dbReference>
<dbReference type="OrthoDB" id="2904685at2"/>
<dbReference type="Pfam" id="PF11486">
    <property type="entry name" value="DUF3212"/>
    <property type="match status" value="1"/>
</dbReference>
<name>A0A0J6EI33_9BACI</name>
<dbReference type="PATRIC" id="fig|1664069.3.peg.4095"/>
<keyword evidence="4" id="KW-1185">Reference proteome</keyword>
<accession>A0A0J6EMX5</accession>
<accession>A0A0J6EI33</accession>
<dbReference type="EMBL" id="JARRTL010000014">
    <property type="protein sequence ID" value="MEC0486018.1"/>
    <property type="molecule type" value="Genomic_DNA"/>
</dbReference>
<dbReference type="InterPro" id="IPR021579">
    <property type="entry name" value="DUF3212"/>
</dbReference>
<dbReference type="SUPFAM" id="SSF140688">
    <property type="entry name" value="YfmB-like"/>
    <property type="match status" value="1"/>
</dbReference>
<reference evidence="2 4" key="3">
    <citation type="submission" date="2023-03" db="EMBL/GenBank/DDBJ databases">
        <title>Agriculturally important microbes genome sequencing.</title>
        <authorList>
            <person name="Dunlap C."/>
        </authorList>
    </citation>
    <scope>NUCLEOTIDE SEQUENCE [LARGE SCALE GENOMIC DNA]</scope>
    <source>
        <strain evidence="2 4">CBP-3203</strain>
    </source>
</reference>
<reference evidence="1" key="2">
    <citation type="submission" date="2015-10" db="EMBL/GenBank/DDBJ databases">
        <authorList>
            <person name="Gilbert D.G."/>
        </authorList>
    </citation>
    <scope>NUCLEOTIDE SEQUENCE</scope>
    <source>
        <strain evidence="1">GO-13</strain>
    </source>
</reference>